<name>A0ABV5IWW7_9ACTN</name>
<dbReference type="Proteomes" id="UP001589647">
    <property type="component" value="Unassembled WGS sequence"/>
</dbReference>
<protein>
    <submittedName>
        <fullName evidence="1">Uncharacterized protein</fullName>
    </submittedName>
</protein>
<sequence length="171" mass="18664">MRWEGDDGRHEGWGATVFPDGWVSTGPADGGVRVHLIGSDGRIGFDRGDVVDGRTAIGWRGHCACGWQGPLWERVAKARHDFAARRIYALTEGLLFGDAPDDVAVAIRAEWETHLDPPTLVAVRQAAEAVRRARGHLDAAVHAAREDGRSWTQIGEAAGIRRQSAQDRWGP</sequence>
<gene>
    <name evidence="1" type="ORF">ACFFV7_45300</name>
</gene>
<keyword evidence="2" id="KW-1185">Reference proteome</keyword>
<proteinExistence type="predicted"/>
<evidence type="ECO:0000313" key="2">
    <source>
        <dbReference type="Proteomes" id="UP001589647"/>
    </source>
</evidence>
<organism evidence="1 2">
    <name type="scientific">Nonomuraea spiralis</name>
    <dbReference type="NCBI Taxonomy" id="46182"/>
    <lineage>
        <taxon>Bacteria</taxon>
        <taxon>Bacillati</taxon>
        <taxon>Actinomycetota</taxon>
        <taxon>Actinomycetes</taxon>
        <taxon>Streptosporangiales</taxon>
        <taxon>Streptosporangiaceae</taxon>
        <taxon>Nonomuraea</taxon>
    </lineage>
</organism>
<dbReference type="RefSeq" id="WP_189647524.1">
    <property type="nucleotide sequence ID" value="NZ_BMRC01000005.1"/>
</dbReference>
<reference evidence="1 2" key="1">
    <citation type="submission" date="2024-09" db="EMBL/GenBank/DDBJ databases">
        <authorList>
            <person name="Sun Q."/>
            <person name="Mori K."/>
        </authorList>
    </citation>
    <scope>NUCLEOTIDE SEQUENCE [LARGE SCALE GENOMIC DNA]</scope>
    <source>
        <strain evidence="1 2">CCM 3426</strain>
    </source>
</reference>
<evidence type="ECO:0000313" key="1">
    <source>
        <dbReference type="EMBL" id="MFB9208465.1"/>
    </source>
</evidence>
<comment type="caution">
    <text evidence="1">The sequence shown here is derived from an EMBL/GenBank/DDBJ whole genome shotgun (WGS) entry which is preliminary data.</text>
</comment>
<accession>A0ABV5IWW7</accession>
<dbReference type="EMBL" id="JBHMEI010000078">
    <property type="protein sequence ID" value="MFB9208465.1"/>
    <property type="molecule type" value="Genomic_DNA"/>
</dbReference>